<feature type="compositionally biased region" description="Acidic residues" evidence="1">
    <location>
        <begin position="57"/>
        <end position="68"/>
    </location>
</feature>
<feature type="region of interest" description="Disordered" evidence="1">
    <location>
        <begin position="57"/>
        <end position="79"/>
    </location>
</feature>
<evidence type="ECO:0000313" key="2">
    <source>
        <dbReference type="EMBL" id="CAF2869917.1"/>
    </source>
</evidence>
<dbReference type="EMBL" id="HG994581">
    <property type="protein sequence ID" value="CAF2869917.1"/>
    <property type="molecule type" value="Genomic_DNA"/>
</dbReference>
<gene>
    <name evidence="2" type="ORF">LSAA_6305</name>
</gene>
<organism evidence="2 3">
    <name type="scientific">Lepeophtheirus salmonis</name>
    <name type="common">Salmon louse</name>
    <name type="synonym">Caligus salmonis</name>
    <dbReference type="NCBI Taxonomy" id="72036"/>
    <lineage>
        <taxon>Eukaryota</taxon>
        <taxon>Metazoa</taxon>
        <taxon>Ecdysozoa</taxon>
        <taxon>Arthropoda</taxon>
        <taxon>Crustacea</taxon>
        <taxon>Multicrustacea</taxon>
        <taxon>Hexanauplia</taxon>
        <taxon>Copepoda</taxon>
        <taxon>Siphonostomatoida</taxon>
        <taxon>Caligidae</taxon>
        <taxon>Lepeophtheirus</taxon>
    </lineage>
</organism>
<dbReference type="Proteomes" id="UP000675881">
    <property type="component" value="Chromosome 2"/>
</dbReference>
<protein>
    <submittedName>
        <fullName evidence="2">(salmon louse) hypothetical protein</fullName>
    </submittedName>
</protein>
<accession>A0A7R8CMW3</accession>
<keyword evidence="3" id="KW-1185">Reference proteome</keyword>
<evidence type="ECO:0000256" key="1">
    <source>
        <dbReference type="SAM" id="MobiDB-lite"/>
    </source>
</evidence>
<proteinExistence type="predicted"/>
<dbReference type="AlphaFoldDB" id="A0A7R8CMW3"/>
<sequence>MSRDGLRRASYQKTLKFLQSISEDQYEDKKAYNLINFDVFYKLFEITVEKFNVDEFSSDDNDNSETGDFESGVQHSSQYENEESIINSPIDLISKNETVCNKIGANTPASSALQKINMNSKLSALTLISDEKILLHILKCTLVEEKRVISDWDLTLEEFKQFVGLKYARGVLGLANIPIGQPLSKR</sequence>
<reference evidence="2" key="1">
    <citation type="submission" date="2021-02" db="EMBL/GenBank/DDBJ databases">
        <authorList>
            <person name="Bekaert M."/>
        </authorList>
    </citation>
    <scope>NUCLEOTIDE SEQUENCE</scope>
    <source>
        <strain evidence="2">IoA-00</strain>
    </source>
</reference>
<evidence type="ECO:0000313" key="3">
    <source>
        <dbReference type="Proteomes" id="UP000675881"/>
    </source>
</evidence>
<name>A0A7R8CMW3_LEPSM</name>